<dbReference type="InterPro" id="IPR003593">
    <property type="entry name" value="AAA+_ATPase"/>
</dbReference>
<dbReference type="CDD" id="cd03215">
    <property type="entry name" value="ABC_Carb_Monos_II"/>
    <property type="match status" value="1"/>
</dbReference>
<dbReference type="SMART" id="SM00382">
    <property type="entry name" value="AAA"/>
    <property type="match status" value="1"/>
</dbReference>
<evidence type="ECO:0000313" key="5">
    <source>
        <dbReference type="Proteomes" id="UP000005632"/>
    </source>
</evidence>
<dbReference type="GO" id="GO:0016887">
    <property type="term" value="F:ATP hydrolysis activity"/>
    <property type="evidence" value="ECO:0007669"/>
    <property type="project" value="InterPro"/>
</dbReference>
<dbReference type="InterPro" id="IPR050107">
    <property type="entry name" value="ABC_carbohydrate_import_ATPase"/>
</dbReference>
<keyword evidence="2" id="KW-0067">ATP-binding</keyword>
<dbReference type="SUPFAM" id="SSF52540">
    <property type="entry name" value="P-loop containing nucleoside triphosphate hydrolases"/>
    <property type="match status" value="2"/>
</dbReference>
<dbReference type="Pfam" id="PF00005">
    <property type="entry name" value="ABC_tran"/>
    <property type="match status" value="2"/>
</dbReference>
<dbReference type="RefSeq" id="WP_014270060.1">
    <property type="nucleotide sequence ID" value="NC_016633.1"/>
</dbReference>
<dbReference type="KEGG" id="sgp:SpiGrapes_1400"/>
<feature type="domain" description="ABC transporter" evidence="3">
    <location>
        <begin position="263"/>
        <end position="507"/>
    </location>
</feature>
<dbReference type="eggNOG" id="COG3845">
    <property type="taxonomic scope" value="Bacteria"/>
</dbReference>
<dbReference type="InterPro" id="IPR003439">
    <property type="entry name" value="ABC_transporter-like_ATP-bd"/>
</dbReference>
<protein>
    <submittedName>
        <fullName evidence="4">ATPase component of uncharacterized ABC-type transporter</fullName>
    </submittedName>
</protein>
<dbReference type="PROSITE" id="PS00211">
    <property type="entry name" value="ABC_TRANSPORTER_1"/>
    <property type="match status" value="2"/>
</dbReference>
<evidence type="ECO:0000313" key="4">
    <source>
        <dbReference type="EMBL" id="AEV29211.1"/>
    </source>
</evidence>
<dbReference type="InterPro" id="IPR027417">
    <property type="entry name" value="P-loop_NTPase"/>
</dbReference>
<dbReference type="PANTHER" id="PTHR43790">
    <property type="entry name" value="CARBOHYDRATE TRANSPORT ATP-BINDING PROTEIN MG119-RELATED"/>
    <property type="match status" value="1"/>
</dbReference>
<keyword evidence="5" id="KW-1185">Reference proteome</keyword>
<organism evidence="4 5">
    <name type="scientific">Sphaerochaeta pleomorpha (strain ATCC BAA-1885 / DSM 22778 / Grapes)</name>
    <dbReference type="NCBI Taxonomy" id="158190"/>
    <lineage>
        <taxon>Bacteria</taxon>
        <taxon>Pseudomonadati</taxon>
        <taxon>Spirochaetota</taxon>
        <taxon>Spirochaetia</taxon>
        <taxon>Spirochaetales</taxon>
        <taxon>Sphaerochaetaceae</taxon>
        <taxon>Sphaerochaeta</taxon>
    </lineage>
</organism>
<dbReference type="GO" id="GO:0005524">
    <property type="term" value="F:ATP binding"/>
    <property type="evidence" value="ECO:0007669"/>
    <property type="project" value="UniProtKB-KW"/>
</dbReference>
<evidence type="ECO:0000256" key="2">
    <source>
        <dbReference type="ARBA" id="ARBA00022840"/>
    </source>
</evidence>
<dbReference type="Proteomes" id="UP000005632">
    <property type="component" value="Chromosome"/>
</dbReference>
<dbReference type="HOGENOM" id="CLU_000604_92_0_12"/>
<dbReference type="EMBL" id="CP003155">
    <property type="protein sequence ID" value="AEV29211.1"/>
    <property type="molecule type" value="Genomic_DNA"/>
</dbReference>
<dbReference type="Gene3D" id="3.40.50.300">
    <property type="entry name" value="P-loop containing nucleotide triphosphate hydrolases"/>
    <property type="match status" value="2"/>
</dbReference>
<name>G8QUH8_SPHPG</name>
<evidence type="ECO:0000256" key="1">
    <source>
        <dbReference type="ARBA" id="ARBA00022741"/>
    </source>
</evidence>
<feature type="domain" description="ABC transporter" evidence="3">
    <location>
        <begin position="11"/>
        <end position="246"/>
    </location>
</feature>
<dbReference type="PANTHER" id="PTHR43790:SF4">
    <property type="entry name" value="GUANOSINE IMPORT ATP-BINDING PROTEIN NUPO"/>
    <property type="match status" value="1"/>
</dbReference>
<sequence length="512" mass="56608">MELTTKKITSLRVEHITKRFPGVLASDDISLSIAEGEVLALVGENGAGKTTLMNILMGLYQSDEGRILINGEEVKFRSPNDAFAAGLGMVHQQYMLVPNMSVLENIALGYKNAWGPFKLDLKMVRNRINEVSKKYGLAVDPDAYIWQLSVGEQQRVELVKTLCLGARFLILDEPTSALTPQETDELIILLKRMSSELSIIFISHKLQEVKDLSDKIVILRHGAVVFEGKTSEHSPSDIAALMTGHEVELPQNDEPPCEGETVLDIKNLNVKSDRGFLALRDLNLSIKAGEIVGLAGVSGNGQRELAEAINGLRKVEDGEILFFGKDLANKSPSHIIEAGMGYIPEERNTEGIVPSFSMKENLILKDSSHTQFSKYSFLKKKEIEKNATDLRIKFDIRSPNTSVTAGSLSGGNIQKVILARELSRKPKFLIAVYPIRGLDLGAAEFIHKQLLEKRREGIGILLVSEELDEILDLSDRVAVIFKGQIQKVLDRKDANRRSLGILMAGVKDDQTV</sequence>
<evidence type="ECO:0000259" key="3">
    <source>
        <dbReference type="PROSITE" id="PS50893"/>
    </source>
</evidence>
<accession>G8QUH8</accession>
<dbReference type="OrthoDB" id="9771863at2"/>
<dbReference type="InterPro" id="IPR017871">
    <property type="entry name" value="ABC_transporter-like_CS"/>
</dbReference>
<keyword evidence="1" id="KW-0547">Nucleotide-binding</keyword>
<gene>
    <name evidence="4" type="ordered locus">SpiGrapes_1400</name>
</gene>
<reference evidence="4 5" key="1">
    <citation type="submission" date="2011-11" db="EMBL/GenBank/DDBJ databases">
        <title>Complete sequence of Spirochaeta sp. grapes.</title>
        <authorList>
            <consortium name="US DOE Joint Genome Institute"/>
            <person name="Lucas S."/>
            <person name="Han J."/>
            <person name="Lapidus A."/>
            <person name="Cheng J.-F."/>
            <person name="Goodwin L."/>
            <person name="Pitluck S."/>
            <person name="Peters L."/>
            <person name="Ovchinnikova G."/>
            <person name="Munk A.C."/>
            <person name="Detter J.C."/>
            <person name="Han C."/>
            <person name="Tapia R."/>
            <person name="Land M."/>
            <person name="Hauser L."/>
            <person name="Kyrpides N."/>
            <person name="Ivanova N."/>
            <person name="Pagani I."/>
            <person name="Ritalahtilisa K."/>
            <person name="Loeffler F."/>
            <person name="Woyke T."/>
        </authorList>
    </citation>
    <scope>NUCLEOTIDE SEQUENCE [LARGE SCALE GENOMIC DNA]</scope>
    <source>
        <strain evidence="5">ATCC BAA-1885 / DSM 22778 / Grapes</strain>
    </source>
</reference>
<dbReference type="AlphaFoldDB" id="G8QUH8"/>
<dbReference type="STRING" id="158190.SpiGrapes_1400"/>
<dbReference type="PROSITE" id="PS50893">
    <property type="entry name" value="ABC_TRANSPORTER_2"/>
    <property type="match status" value="2"/>
</dbReference>
<dbReference type="CDD" id="cd03216">
    <property type="entry name" value="ABC_Carb_Monos_I"/>
    <property type="match status" value="1"/>
</dbReference>
<proteinExistence type="predicted"/>